<comment type="subcellular location">
    <subcellularLocation>
        <location evidence="1">Cytoplasm</location>
    </subcellularLocation>
</comment>
<gene>
    <name evidence="12" type="ORF">GSTENG00014007001</name>
</gene>
<keyword evidence="5 8" id="KW-0547">Nucleotide-binding</keyword>
<proteinExistence type="predicted"/>
<accession>Q4SRA2</accession>
<dbReference type="GO" id="GO:0009967">
    <property type="term" value="P:positive regulation of signal transduction"/>
    <property type="evidence" value="ECO:0007669"/>
    <property type="project" value="UniProtKB-ARBA"/>
</dbReference>
<dbReference type="InterPro" id="IPR000719">
    <property type="entry name" value="Prot_kinase_dom"/>
</dbReference>
<dbReference type="GO" id="GO:0005524">
    <property type="term" value="F:ATP binding"/>
    <property type="evidence" value="ECO:0007669"/>
    <property type="project" value="UniProtKB-UniRule"/>
</dbReference>
<keyword evidence="9" id="KW-0175">Coiled coil</keyword>
<evidence type="ECO:0000256" key="9">
    <source>
        <dbReference type="SAM" id="Coils"/>
    </source>
</evidence>
<dbReference type="AlphaFoldDB" id="Q4SRA2"/>
<evidence type="ECO:0000256" key="5">
    <source>
        <dbReference type="ARBA" id="ARBA00022741"/>
    </source>
</evidence>
<feature type="coiled-coil region" evidence="9">
    <location>
        <begin position="596"/>
        <end position="623"/>
    </location>
</feature>
<dbReference type="OrthoDB" id="10013850at2759"/>
<dbReference type="GO" id="GO:0045089">
    <property type="term" value="P:positive regulation of innate immune response"/>
    <property type="evidence" value="ECO:0007669"/>
    <property type="project" value="UniProtKB-ARBA"/>
</dbReference>
<evidence type="ECO:0000313" key="12">
    <source>
        <dbReference type="EMBL" id="CAF96830.1"/>
    </source>
</evidence>
<dbReference type="GO" id="GO:0006950">
    <property type="term" value="P:response to stress"/>
    <property type="evidence" value="ECO:0007669"/>
    <property type="project" value="UniProtKB-ARBA"/>
</dbReference>
<dbReference type="PROSITE" id="PS50011">
    <property type="entry name" value="PROTEIN_KINASE_DOM"/>
    <property type="match status" value="1"/>
</dbReference>
<evidence type="ECO:0000256" key="3">
    <source>
        <dbReference type="ARBA" id="ARBA00022527"/>
    </source>
</evidence>
<keyword evidence="2" id="KW-0963">Cytoplasm</keyword>
<feature type="region of interest" description="Disordered" evidence="10">
    <location>
        <begin position="749"/>
        <end position="785"/>
    </location>
</feature>
<feature type="region of interest" description="Disordered" evidence="10">
    <location>
        <begin position="394"/>
        <end position="443"/>
    </location>
</feature>
<comment type="caution">
    <text evidence="12">The sequence shown here is derived from an EMBL/GenBank/DDBJ whole genome shotgun (WGS) entry which is preliminary data.</text>
</comment>
<evidence type="ECO:0000256" key="10">
    <source>
        <dbReference type="SAM" id="MobiDB-lite"/>
    </source>
</evidence>
<evidence type="ECO:0000256" key="6">
    <source>
        <dbReference type="ARBA" id="ARBA00022777"/>
    </source>
</evidence>
<sequence length="785" mass="87102">MSGMVASTPNYLWSLQDVLGQGATANVYKARNKKSGELVAVKVFNTVSYNRPHDVQMREFEMLRKLNHSNIVRLYAVEELPSKQKVLVMEYCSGGSLLMLLEEPENAFGLPETEFLTVLQCVVRGMNHLRENGVVHRDIKPGNIMRQTGEDGKSVYKLTDFGAARELEDDEKFISIYGTEEYLHPDMYKCAVLRKPHQKSYGVSVDLWSIGVTFYHAATGSLPFVPFGGPRKNKLTMFKITTEKPTGAISGTQHVVDGSIEWGYNLPHSCQLSQYVGTGLKAQLVPVLAGIMEADQEKCWGFDQFFTATTDILQRQPVHLFSLQQAMAHCIYIHHYDTRHSGDPAQVRCSGRLQLHKGDGGSGAPVPDEHPGAALPQRAAPAGLLQLHVSHTQAPNQGVPLPSDLVSPTFRPQDEAANGVRRSNAQHRDGHHPATVLPQPRTQDSPAVSLPACVCVCVCVFSGTRYPLLCLDPFRSHCPSGDQSPSESSQTLKASWRITTNKSTSLRSESRFGQLAGRLRQPPGGRIICQLCSLSRIHLSTHIKRVKSLFREECVHRYKELLATTRTWSSVLLEMQTRLQDFNSFSIGLLADLEMSEQQQNKISCLRSRMHHLKEEMEVLVRELKCNNSIIERPNRQKGGSAGRVEGVRPRGTFLGQVSLHLDGSRGEPEGHGGSACFGQVSRRLGRFLKRLPKSRSWSDGLRILRRSSSNGSLLSASVAPMGSDGLRADCSYTCHLECERKVRLDCNQRDKDPGQTPAPGNHGASPAPEHKVTKMLLFKKKKKP</sequence>
<dbReference type="FunFam" id="3.30.200.20:FF:000106">
    <property type="entry name" value="serine/threonine-protein kinase TBK1 isoform X1"/>
    <property type="match status" value="1"/>
</dbReference>
<dbReference type="SMART" id="SM00220">
    <property type="entry name" value="S_TKc"/>
    <property type="match status" value="1"/>
</dbReference>
<reference evidence="12" key="2">
    <citation type="submission" date="2004-02" db="EMBL/GenBank/DDBJ databases">
        <authorList>
            <consortium name="Genoscope"/>
            <consortium name="Whitehead Institute Centre for Genome Research"/>
        </authorList>
    </citation>
    <scope>NUCLEOTIDE SEQUENCE</scope>
</reference>
<dbReference type="Gene3D" id="3.30.200.20">
    <property type="entry name" value="Phosphorylase Kinase, domain 1"/>
    <property type="match status" value="1"/>
</dbReference>
<dbReference type="SUPFAM" id="SSF56112">
    <property type="entry name" value="Protein kinase-like (PK-like)"/>
    <property type="match status" value="1"/>
</dbReference>
<evidence type="ECO:0000256" key="8">
    <source>
        <dbReference type="PROSITE-ProRule" id="PRU10141"/>
    </source>
</evidence>
<reference evidence="12" key="1">
    <citation type="journal article" date="2004" name="Nature">
        <title>Genome duplication in the teleost fish Tetraodon nigroviridis reveals the early vertebrate proto-karyotype.</title>
        <authorList>
            <person name="Jaillon O."/>
            <person name="Aury J.-M."/>
            <person name="Brunet F."/>
            <person name="Petit J.-L."/>
            <person name="Stange-Thomann N."/>
            <person name="Mauceli E."/>
            <person name="Bouneau L."/>
            <person name="Fischer C."/>
            <person name="Ozouf-Costaz C."/>
            <person name="Bernot A."/>
            <person name="Nicaud S."/>
            <person name="Jaffe D."/>
            <person name="Fisher S."/>
            <person name="Lutfalla G."/>
            <person name="Dossat C."/>
            <person name="Segurens B."/>
            <person name="Dasilva C."/>
            <person name="Salanoubat M."/>
            <person name="Levy M."/>
            <person name="Boudet N."/>
            <person name="Castellano S."/>
            <person name="Anthouard V."/>
            <person name="Jubin C."/>
            <person name="Castelli V."/>
            <person name="Katinka M."/>
            <person name="Vacherie B."/>
            <person name="Biemont C."/>
            <person name="Skalli Z."/>
            <person name="Cattolico L."/>
            <person name="Poulain J."/>
            <person name="De Berardinis V."/>
            <person name="Cruaud C."/>
            <person name="Duprat S."/>
            <person name="Brottier P."/>
            <person name="Coutanceau J.-P."/>
            <person name="Gouzy J."/>
            <person name="Parra G."/>
            <person name="Lardier G."/>
            <person name="Chapple C."/>
            <person name="McKernan K.J."/>
            <person name="McEwan P."/>
            <person name="Bosak S."/>
            <person name="Kellis M."/>
            <person name="Volff J.-N."/>
            <person name="Guigo R."/>
            <person name="Zody M.C."/>
            <person name="Mesirov J."/>
            <person name="Lindblad-Toh K."/>
            <person name="Birren B."/>
            <person name="Nusbaum C."/>
            <person name="Kahn D."/>
            <person name="Robinson-Rechavi M."/>
            <person name="Laudet V."/>
            <person name="Schachter V."/>
            <person name="Quetier F."/>
            <person name="Saurin W."/>
            <person name="Scarpelli C."/>
            <person name="Wincker P."/>
            <person name="Lander E.S."/>
            <person name="Weissenbach J."/>
            <person name="Roest Crollius H."/>
        </authorList>
    </citation>
    <scope>NUCLEOTIDE SEQUENCE [LARGE SCALE GENOMIC DNA]</scope>
</reference>
<dbReference type="FunFam" id="1.10.510.10:FF:000100">
    <property type="entry name" value="inhibitor of nuclear factor kappa-B kinase subunit epsilon"/>
    <property type="match status" value="1"/>
</dbReference>
<protein>
    <submittedName>
        <fullName evidence="12">(spotted green pufferfish) hypothetical protein</fullName>
    </submittedName>
</protein>
<dbReference type="PANTHER" id="PTHR22969">
    <property type="entry name" value="IKB KINASE"/>
    <property type="match status" value="1"/>
</dbReference>
<keyword evidence="6" id="KW-0418">Kinase</keyword>
<dbReference type="GO" id="GO:0010628">
    <property type="term" value="P:positive regulation of gene expression"/>
    <property type="evidence" value="ECO:0007669"/>
    <property type="project" value="UniProtKB-ARBA"/>
</dbReference>
<dbReference type="PROSITE" id="PS00107">
    <property type="entry name" value="PROTEIN_KINASE_ATP"/>
    <property type="match status" value="1"/>
</dbReference>
<dbReference type="InterPro" id="IPR051180">
    <property type="entry name" value="IKK"/>
</dbReference>
<dbReference type="Gene3D" id="1.10.510.10">
    <property type="entry name" value="Transferase(Phosphotransferase) domain 1"/>
    <property type="match status" value="1"/>
</dbReference>
<dbReference type="GO" id="GO:0004674">
    <property type="term" value="F:protein serine/threonine kinase activity"/>
    <property type="evidence" value="ECO:0007669"/>
    <property type="project" value="UniProtKB-KW"/>
</dbReference>
<evidence type="ECO:0000259" key="11">
    <source>
        <dbReference type="PROSITE" id="PS50011"/>
    </source>
</evidence>
<keyword evidence="4" id="KW-0808">Transferase</keyword>
<evidence type="ECO:0000256" key="7">
    <source>
        <dbReference type="ARBA" id="ARBA00022840"/>
    </source>
</evidence>
<evidence type="ECO:0000256" key="1">
    <source>
        <dbReference type="ARBA" id="ARBA00004496"/>
    </source>
</evidence>
<dbReference type="Gene3D" id="1.20.1270.420">
    <property type="match status" value="1"/>
</dbReference>
<keyword evidence="7 8" id="KW-0067">ATP-binding</keyword>
<feature type="binding site" evidence="8">
    <location>
        <position position="42"/>
    </location>
    <ligand>
        <name>ATP</name>
        <dbReference type="ChEBI" id="CHEBI:30616"/>
    </ligand>
</feature>
<dbReference type="Pfam" id="PF00069">
    <property type="entry name" value="Pkinase"/>
    <property type="match status" value="1"/>
</dbReference>
<feature type="region of interest" description="Disordered" evidence="10">
    <location>
        <begin position="353"/>
        <end position="375"/>
    </location>
</feature>
<evidence type="ECO:0000256" key="4">
    <source>
        <dbReference type="ARBA" id="ARBA00022679"/>
    </source>
</evidence>
<feature type="domain" description="Protein kinase" evidence="11">
    <location>
        <begin position="13"/>
        <end position="332"/>
    </location>
</feature>
<name>Q4SRA2_TETNG</name>
<dbReference type="KEGG" id="tng:GSTEN00014007G001"/>
<dbReference type="InterPro" id="IPR011009">
    <property type="entry name" value="Kinase-like_dom_sf"/>
</dbReference>
<dbReference type="EMBL" id="CAAE01014528">
    <property type="protein sequence ID" value="CAF96830.1"/>
    <property type="molecule type" value="Genomic_DNA"/>
</dbReference>
<dbReference type="Gene3D" id="3.10.20.90">
    <property type="entry name" value="Phosphatidylinositol 3-kinase Catalytic Subunit, Chain A, domain 1"/>
    <property type="match status" value="1"/>
</dbReference>
<dbReference type="PANTHER" id="PTHR22969:SF10">
    <property type="entry name" value="INHIBITOR OF NUCLEAR FACTOR KAPPA-B KINASE SUBUNIT EPSILON"/>
    <property type="match status" value="1"/>
</dbReference>
<dbReference type="InterPro" id="IPR017441">
    <property type="entry name" value="Protein_kinase_ATP_BS"/>
</dbReference>
<organism evidence="12">
    <name type="scientific">Tetraodon nigroviridis</name>
    <name type="common">Spotted green pufferfish</name>
    <name type="synonym">Chelonodon nigroviridis</name>
    <dbReference type="NCBI Taxonomy" id="99883"/>
    <lineage>
        <taxon>Eukaryota</taxon>
        <taxon>Metazoa</taxon>
        <taxon>Chordata</taxon>
        <taxon>Craniata</taxon>
        <taxon>Vertebrata</taxon>
        <taxon>Euteleostomi</taxon>
        <taxon>Actinopterygii</taxon>
        <taxon>Neopterygii</taxon>
        <taxon>Teleostei</taxon>
        <taxon>Neoteleostei</taxon>
        <taxon>Acanthomorphata</taxon>
        <taxon>Eupercaria</taxon>
        <taxon>Tetraodontiformes</taxon>
        <taxon>Tetradontoidea</taxon>
        <taxon>Tetraodontidae</taxon>
        <taxon>Tetraodon</taxon>
    </lineage>
</organism>
<keyword evidence="3" id="KW-0723">Serine/threonine-protein kinase</keyword>
<evidence type="ECO:0000256" key="2">
    <source>
        <dbReference type="ARBA" id="ARBA00022490"/>
    </source>
</evidence>
<dbReference type="GO" id="GO:0005737">
    <property type="term" value="C:cytoplasm"/>
    <property type="evidence" value="ECO:0007669"/>
    <property type="project" value="UniProtKB-SubCell"/>
</dbReference>